<dbReference type="InterPro" id="IPR050469">
    <property type="entry name" value="Diguanylate_Cyclase"/>
</dbReference>
<dbReference type="Gene3D" id="3.30.70.270">
    <property type="match status" value="1"/>
</dbReference>
<dbReference type="PANTHER" id="PTHR45138:SF9">
    <property type="entry name" value="DIGUANYLATE CYCLASE DGCM-RELATED"/>
    <property type="match status" value="1"/>
</dbReference>
<gene>
    <name evidence="5" type="ORF">SR858_04575</name>
</gene>
<feature type="transmembrane region" description="Helical" evidence="3">
    <location>
        <begin position="87"/>
        <end position="107"/>
    </location>
</feature>
<dbReference type="InterPro" id="IPR029787">
    <property type="entry name" value="Nucleotide_cyclase"/>
</dbReference>
<accession>A0ABZ0Y2H8</accession>
<dbReference type="EC" id="2.7.7.65" evidence="1"/>
<feature type="transmembrane region" description="Helical" evidence="3">
    <location>
        <begin position="60"/>
        <end position="81"/>
    </location>
</feature>
<keyword evidence="3" id="KW-0812">Transmembrane</keyword>
<proteinExistence type="predicted"/>
<evidence type="ECO:0000256" key="3">
    <source>
        <dbReference type="SAM" id="Phobius"/>
    </source>
</evidence>
<keyword evidence="3" id="KW-0472">Membrane</keyword>
<evidence type="ECO:0000313" key="6">
    <source>
        <dbReference type="Proteomes" id="UP001326110"/>
    </source>
</evidence>
<keyword evidence="5" id="KW-0548">Nucleotidyltransferase</keyword>
<dbReference type="Proteomes" id="UP001326110">
    <property type="component" value="Chromosome"/>
</dbReference>
<evidence type="ECO:0000256" key="1">
    <source>
        <dbReference type="ARBA" id="ARBA00012528"/>
    </source>
</evidence>
<name>A0ABZ0Y2H8_9BURK</name>
<dbReference type="InterPro" id="IPR043128">
    <property type="entry name" value="Rev_trsase/Diguanyl_cyclase"/>
</dbReference>
<keyword evidence="3" id="KW-1133">Transmembrane helix</keyword>
<feature type="domain" description="GGDEF" evidence="4">
    <location>
        <begin position="228"/>
        <end position="353"/>
    </location>
</feature>
<dbReference type="NCBIfam" id="TIGR00254">
    <property type="entry name" value="GGDEF"/>
    <property type="match status" value="1"/>
</dbReference>
<dbReference type="Pfam" id="PF00990">
    <property type="entry name" value="GGDEF"/>
    <property type="match status" value="1"/>
</dbReference>
<protein>
    <recommendedName>
        <fullName evidence="1">diguanylate cyclase</fullName>
        <ecNumber evidence="1">2.7.7.65</ecNumber>
    </recommendedName>
</protein>
<organism evidence="5 6">
    <name type="scientific">Duganella zoogloeoides</name>
    <dbReference type="NCBI Taxonomy" id="75659"/>
    <lineage>
        <taxon>Bacteria</taxon>
        <taxon>Pseudomonadati</taxon>
        <taxon>Pseudomonadota</taxon>
        <taxon>Betaproteobacteria</taxon>
        <taxon>Burkholderiales</taxon>
        <taxon>Oxalobacteraceae</taxon>
        <taxon>Telluria group</taxon>
        <taxon>Duganella</taxon>
    </lineage>
</organism>
<feature type="transmembrane region" description="Helical" evidence="3">
    <location>
        <begin position="36"/>
        <end position="53"/>
    </location>
</feature>
<dbReference type="SUPFAM" id="SSF55073">
    <property type="entry name" value="Nucleotide cyclase"/>
    <property type="match status" value="1"/>
</dbReference>
<dbReference type="InterPro" id="IPR000160">
    <property type="entry name" value="GGDEF_dom"/>
</dbReference>
<evidence type="ECO:0000259" key="4">
    <source>
        <dbReference type="PROSITE" id="PS50887"/>
    </source>
</evidence>
<dbReference type="SMART" id="SM00267">
    <property type="entry name" value="GGDEF"/>
    <property type="match status" value="1"/>
</dbReference>
<evidence type="ECO:0000313" key="5">
    <source>
        <dbReference type="EMBL" id="WQH05621.1"/>
    </source>
</evidence>
<sequence length="372" mass="40714">MIIARRINEISGILDLNLNELSRKQYFLQELKTPSLSLQWIALTGLLAAYAAAPPFVLDIGTSFSACVLGLLLGILISHLSRNHVHLNIGGFSSMLFAGAGFRLILVATERAPYWTLPLGALMAVSVAVIISGPLMYLLLMAVMWKVLPIDLHTSVFAHGHGLWPQLLIGSAMLIGLLISMFLHRLRHLNQVCTLRLVDMAYKDHLTAIPNRRWFMEAVTLALQRRQLDGYLLMLDIDDFKRVNDEAGHDTGDAVLRQVGAIIGDVAGGLPHGRLGGEEFAIVVRGRRGDAEAIAARLLQAVRATPIAGRRVTVSIGACVLEDENISRCMRLADEALYRAKLGGKDRVEFDPGPVAVVSRLHPHPHLESTTS</sequence>
<evidence type="ECO:0000256" key="2">
    <source>
        <dbReference type="ARBA" id="ARBA00034247"/>
    </source>
</evidence>
<dbReference type="PANTHER" id="PTHR45138">
    <property type="entry name" value="REGULATORY COMPONENTS OF SENSORY TRANSDUCTION SYSTEM"/>
    <property type="match status" value="1"/>
</dbReference>
<dbReference type="PROSITE" id="PS50887">
    <property type="entry name" value="GGDEF"/>
    <property type="match status" value="1"/>
</dbReference>
<keyword evidence="5" id="KW-0808">Transferase</keyword>
<dbReference type="EMBL" id="CP140152">
    <property type="protein sequence ID" value="WQH05621.1"/>
    <property type="molecule type" value="Genomic_DNA"/>
</dbReference>
<dbReference type="GO" id="GO:0052621">
    <property type="term" value="F:diguanylate cyclase activity"/>
    <property type="evidence" value="ECO:0007669"/>
    <property type="project" value="UniProtKB-EC"/>
</dbReference>
<dbReference type="RefSeq" id="WP_019922917.1">
    <property type="nucleotide sequence ID" value="NZ_CP140152.1"/>
</dbReference>
<comment type="catalytic activity">
    <reaction evidence="2">
        <text>2 GTP = 3',3'-c-di-GMP + 2 diphosphate</text>
        <dbReference type="Rhea" id="RHEA:24898"/>
        <dbReference type="ChEBI" id="CHEBI:33019"/>
        <dbReference type="ChEBI" id="CHEBI:37565"/>
        <dbReference type="ChEBI" id="CHEBI:58805"/>
        <dbReference type="EC" id="2.7.7.65"/>
    </reaction>
</comment>
<keyword evidence="6" id="KW-1185">Reference proteome</keyword>
<feature type="transmembrane region" description="Helical" evidence="3">
    <location>
        <begin position="163"/>
        <end position="183"/>
    </location>
</feature>
<reference evidence="5 6" key="1">
    <citation type="submission" date="2023-11" db="EMBL/GenBank/DDBJ databases">
        <title>MicrobeMod: A computational toolkit for identifying prokaryotic methylation and restriction-modification with nanopore sequencing.</title>
        <authorList>
            <person name="Crits-Christoph A."/>
            <person name="Kang S.C."/>
            <person name="Lee H."/>
            <person name="Ostrov N."/>
        </authorList>
    </citation>
    <scope>NUCLEOTIDE SEQUENCE [LARGE SCALE GENOMIC DNA]</scope>
    <source>
        <strain evidence="5 6">ATCC 25935</strain>
    </source>
</reference>
<dbReference type="CDD" id="cd01949">
    <property type="entry name" value="GGDEF"/>
    <property type="match status" value="1"/>
</dbReference>
<feature type="transmembrane region" description="Helical" evidence="3">
    <location>
        <begin position="119"/>
        <end position="143"/>
    </location>
</feature>